<dbReference type="SUPFAM" id="SSF82185">
    <property type="entry name" value="Histone H3 K4-specific methyltransferase SET7/9 N-terminal domain"/>
    <property type="match status" value="2"/>
</dbReference>
<name>A0ABU5ZQS5_9FLAO</name>
<sequence length="227" mass="26712">MRSTFLFCVLIVTSFSLAAQEYNQFDADGKRHGKWRKRYENSDQIRYEGTFDHGKEVGEFKFYKPSSGDSPTAIKTFSKDNDTVQIKYYTKKGKVISEGLMFKKDRIGMWTYYHNGSNKVMMTEEYKLGKLNGQQLTYFENGQLTEKTSFVDGKRQGERVMYSEKGTVLKEFKYDNDQLHGLTKYYDTDGNLIIEGNYKRDRKDGIWKYYENGRLIEQKSYPLQNRG</sequence>
<proteinExistence type="predicted"/>
<dbReference type="RefSeq" id="WP_324178474.1">
    <property type="nucleotide sequence ID" value="NZ_BAABAW010000003.1"/>
</dbReference>
<gene>
    <name evidence="2" type="ORF">U6A24_03080</name>
</gene>
<dbReference type="PANTHER" id="PTHR33706:SF1">
    <property type="entry name" value="TPR REPEAT PROTEIN"/>
    <property type="match status" value="1"/>
</dbReference>
<feature type="signal peptide" evidence="1">
    <location>
        <begin position="1"/>
        <end position="18"/>
    </location>
</feature>
<dbReference type="Pfam" id="PF07661">
    <property type="entry name" value="MORN_2"/>
    <property type="match status" value="2"/>
</dbReference>
<comment type="caution">
    <text evidence="2">The sequence shown here is derived from an EMBL/GenBank/DDBJ whole genome shotgun (WGS) entry which is preliminary data.</text>
</comment>
<evidence type="ECO:0000313" key="3">
    <source>
        <dbReference type="Proteomes" id="UP001327027"/>
    </source>
</evidence>
<accession>A0ABU5ZQS5</accession>
<dbReference type="Gene3D" id="2.20.110.10">
    <property type="entry name" value="Histone H3 K4-specific methyltransferase SET7/9 N-terminal domain"/>
    <property type="match status" value="3"/>
</dbReference>
<evidence type="ECO:0000313" key="2">
    <source>
        <dbReference type="EMBL" id="MEB3344425.1"/>
    </source>
</evidence>
<feature type="chain" id="PRO_5046040833" evidence="1">
    <location>
        <begin position="19"/>
        <end position="227"/>
    </location>
</feature>
<dbReference type="Proteomes" id="UP001327027">
    <property type="component" value="Unassembled WGS sequence"/>
</dbReference>
<evidence type="ECO:0000256" key="1">
    <source>
        <dbReference type="SAM" id="SignalP"/>
    </source>
</evidence>
<organism evidence="2 3">
    <name type="scientific">Aquimarina gracilis</name>
    <dbReference type="NCBI Taxonomy" id="874422"/>
    <lineage>
        <taxon>Bacteria</taxon>
        <taxon>Pseudomonadati</taxon>
        <taxon>Bacteroidota</taxon>
        <taxon>Flavobacteriia</taxon>
        <taxon>Flavobacteriales</taxon>
        <taxon>Flavobacteriaceae</taxon>
        <taxon>Aquimarina</taxon>
    </lineage>
</organism>
<dbReference type="EMBL" id="JAYKLX010000002">
    <property type="protein sequence ID" value="MEB3344425.1"/>
    <property type="molecule type" value="Genomic_DNA"/>
</dbReference>
<dbReference type="PANTHER" id="PTHR33706">
    <property type="entry name" value="MORN VARIANT REPEAT PROTEIN"/>
    <property type="match status" value="1"/>
</dbReference>
<dbReference type="InterPro" id="IPR011652">
    <property type="entry name" value="MORN_2"/>
</dbReference>
<protein>
    <submittedName>
        <fullName evidence="2">Toxin-antitoxin system YwqK family antitoxin</fullName>
    </submittedName>
</protein>
<reference evidence="2 3" key="1">
    <citation type="journal article" date="2013" name="Int. J. Syst. Evol. Microbiol.">
        <title>Aquimarina gracilis sp. nov., isolated from the gut microflora of a mussel, Mytilus coruscus, and emended description of Aquimarina spongiae.</title>
        <authorList>
            <person name="Park S.C."/>
            <person name="Choe H.N."/>
            <person name="Baik K.S."/>
            <person name="Seong C.N."/>
        </authorList>
    </citation>
    <scope>NUCLEOTIDE SEQUENCE [LARGE SCALE GENOMIC DNA]</scope>
    <source>
        <strain evidence="2 3">PSC32</strain>
    </source>
</reference>
<keyword evidence="1" id="KW-0732">Signal</keyword>
<keyword evidence="3" id="KW-1185">Reference proteome</keyword>